<dbReference type="GO" id="GO:0043856">
    <property type="term" value="F:anti-sigma factor antagonist activity"/>
    <property type="evidence" value="ECO:0007669"/>
    <property type="project" value="InterPro"/>
</dbReference>
<dbReference type="CDD" id="cd07043">
    <property type="entry name" value="STAS_anti-anti-sigma_factors"/>
    <property type="match status" value="1"/>
</dbReference>
<dbReference type="InterPro" id="IPR036513">
    <property type="entry name" value="STAS_dom_sf"/>
</dbReference>
<dbReference type="Pfam" id="PF01740">
    <property type="entry name" value="STAS"/>
    <property type="match status" value="1"/>
</dbReference>
<dbReference type="RefSeq" id="WP_116061462.1">
    <property type="nucleotide sequence ID" value="NZ_QRDZ01000011.1"/>
</dbReference>
<comment type="caution">
    <text evidence="4">The sequence shown here is derived from an EMBL/GenBank/DDBJ whole genome shotgun (WGS) entry which is preliminary data.</text>
</comment>
<evidence type="ECO:0000259" key="3">
    <source>
        <dbReference type="PROSITE" id="PS50801"/>
    </source>
</evidence>
<dbReference type="InterPro" id="IPR003658">
    <property type="entry name" value="Anti-sigma_ant"/>
</dbReference>
<evidence type="ECO:0000256" key="1">
    <source>
        <dbReference type="ARBA" id="ARBA00009013"/>
    </source>
</evidence>
<dbReference type="InterPro" id="IPR002645">
    <property type="entry name" value="STAS_dom"/>
</dbReference>
<protein>
    <recommendedName>
        <fullName evidence="2">Anti-sigma factor antagonist</fullName>
    </recommendedName>
</protein>
<dbReference type="Gene3D" id="3.30.750.24">
    <property type="entry name" value="STAS domain"/>
    <property type="match status" value="1"/>
</dbReference>
<gene>
    <name evidence="4" type="ORF">DFP98_11142</name>
</gene>
<dbReference type="EMBL" id="QRDZ01000011">
    <property type="protein sequence ID" value="RED76658.1"/>
    <property type="molecule type" value="Genomic_DNA"/>
</dbReference>
<dbReference type="AlphaFoldDB" id="A0A3D9JRK3"/>
<dbReference type="NCBIfam" id="TIGR00377">
    <property type="entry name" value="ant_ant_sig"/>
    <property type="match status" value="1"/>
</dbReference>
<reference evidence="4 5" key="1">
    <citation type="submission" date="2018-07" db="EMBL/GenBank/DDBJ databases">
        <title>Genomic Encyclopedia of Type Strains, Phase III (KMG-III): the genomes of soil and plant-associated and newly described type strains.</title>
        <authorList>
            <person name="Whitman W."/>
        </authorList>
    </citation>
    <scope>NUCLEOTIDE SEQUENCE [LARGE SCALE GENOMIC DNA]</scope>
    <source>
        <strain evidence="4 5">CECT 7287</strain>
    </source>
</reference>
<evidence type="ECO:0000313" key="5">
    <source>
        <dbReference type="Proteomes" id="UP000256977"/>
    </source>
</evidence>
<evidence type="ECO:0000256" key="2">
    <source>
        <dbReference type="RuleBase" id="RU003749"/>
    </source>
</evidence>
<comment type="similarity">
    <text evidence="1 2">Belongs to the anti-sigma-factor antagonist family.</text>
</comment>
<feature type="domain" description="STAS" evidence="3">
    <location>
        <begin position="1"/>
        <end position="110"/>
    </location>
</feature>
<accession>A0A3D9JRK3</accession>
<evidence type="ECO:0000313" key="4">
    <source>
        <dbReference type="EMBL" id="RED76658.1"/>
    </source>
</evidence>
<organism evidence="4 5">
    <name type="scientific">Cohnella phaseoli</name>
    <dbReference type="NCBI Taxonomy" id="456490"/>
    <lineage>
        <taxon>Bacteria</taxon>
        <taxon>Bacillati</taxon>
        <taxon>Bacillota</taxon>
        <taxon>Bacilli</taxon>
        <taxon>Bacillales</taxon>
        <taxon>Paenibacillaceae</taxon>
        <taxon>Cohnella</taxon>
    </lineage>
</organism>
<dbReference type="Proteomes" id="UP000256977">
    <property type="component" value="Unassembled WGS sequence"/>
</dbReference>
<proteinExistence type="inferred from homology"/>
<sequence>MIIVTTQREGAAIMSIEGRLDGQHAQTAESSFLALAGEGNTRFIFDFSAMQYISSAGLRVVLVAAKKVRSLQGRLICASMNDQVRDVFEMSGFLSILETADSTEEALERLKA</sequence>
<dbReference type="SUPFAM" id="SSF52091">
    <property type="entry name" value="SpoIIaa-like"/>
    <property type="match status" value="1"/>
</dbReference>
<dbReference type="OrthoDB" id="9794628at2"/>
<dbReference type="PROSITE" id="PS50801">
    <property type="entry name" value="STAS"/>
    <property type="match status" value="1"/>
</dbReference>
<keyword evidence="5" id="KW-1185">Reference proteome</keyword>
<name>A0A3D9JRK3_9BACL</name>
<dbReference type="PANTHER" id="PTHR33495">
    <property type="entry name" value="ANTI-SIGMA FACTOR ANTAGONIST TM_1081-RELATED-RELATED"/>
    <property type="match status" value="1"/>
</dbReference>